<dbReference type="HAMAP" id="MF_01201">
    <property type="entry name" value="Ala_racemase"/>
    <property type="match status" value="1"/>
</dbReference>
<gene>
    <name evidence="9" type="ORF">B7R21_13925</name>
</gene>
<dbReference type="InterPro" id="IPR001608">
    <property type="entry name" value="Ala_racemase_N"/>
</dbReference>
<feature type="region of interest" description="Disordered" evidence="7">
    <location>
        <begin position="1"/>
        <end position="26"/>
    </location>
</feature>
<dbReference type="Gene3D" id="2.40.37.10">
    <property type="entry name" value="Lyase, Ornithine Decarboxylase, Chain A, domain 1"/>
    <property type="match status" value="1"/>
</dbReference>
<dbReference type="GO" id="GO:0005829">
    <property type="term" value="C:cytosol"/>
    <property type="evidence" value="ECO:0007669"/>
    <property type="project" value="TreeGrafter"/>
</dbReference>
<dbReference type="SMART" id="SM01005">
    <property type="entry name" value="Ala_racemase_C"/>
    <property type="match status" value="1"/>
</dbReference>
<dbReference type="InterPro" id="IPR011079">
    <property type="entry name" value="Ala_racemase_C"/>
</dbReference>
<dbReference type="Gene3D" id="3.20.20.10">
    <property type="entry name" value="Alanine racemase"/>
    <property type="match status" value="1"/>
</dbReference>
<dbReference type="GO" id="GO:0030170">
    <property type="term" value="F:pyridoxal phosphate binding"/>
    <property type="evidence" value="ECO:0007669"/>
    <property type="project" value="UniProtKB-UniRule"/>
</dbReference>
<evidence type="ECO:0000256" key="3">
    <source>
        <dbReference type="ARBA" id="ARBA00023235"/>
    </source>
</evidence>
<comment type="similarity">
    <text evidence="4">Belongs to the alanine racemase family.</text>
</comment>
<evidence type="ECO:0000259" key="8">
    <source>
        <dbReference type="SMART" id="SM01005"/>
    </source>
</evidence>
<dbReference type="InterPro" id="IPR009006">
    <property type="entry name" value="Ala_racemase/Decarboxylase_C"/>
</dbReference>
<dbReference type="InterPro" id="IPR020622">
    <property type="entry name" value="Ala_racemase_pyridoxalP-BS"/>
</dbReference>
<dbReference type="EC" id="5.1.1.1" evidence="4"/>
<feature type="active site" description="Proton acceptor; specific for D-alanine" evidence="4">
    <location>
        <position position="62"/>
    </location>
</feature>
<comment type="cofactor">
    <cofactor evidence="1 4 5">
        <name>pyridoxal 5'-phosphate</name>
        <dbReference type="ChEBI" id="CHEBI:597326"/>
    </cofactor>
</comment>
<comment type="function">
    <text evidence="4">Catalyzes the interconversion of L-alanine and D-alanine. May also act on other amino acids.</text>
</comment>
<comment type="caution">
    <text evidence="9">The sequence shown here is derived from an EMBL/GenBank/DDBJ whole genome shotgun (WGS) entry which is preliminary data.</text>
</comment>
<dbReference type="RefSeq" id="WP_116283860.1">
    <property type="nucleotide sequence ID" value="NZ_NBXA01000026.1"/>
</dbReference>
<reference evidence="9 10" key="1">
    <citation type="submission" date="2017-04" db="EMBL/GenBank/DDBJ databases">
        <title>Comparative genome analysis of Subtercola boreus.</title>
        <authorList>
            <person name="Cho Y.-J."/>
            <person name="Cho A."/>
            <person name="Kim O.-S."/>
            <person name="Lee J.-I."/>
        </authorList>
    </citation>
    <scope>NUCLEOTIDE SEQUENCE [LARGE SCALE GENOMIC DNA]</scope>
    <source>
        <strain evidence="9 10">P27444</strain>
    </source>
</reference>
<proteinExistence type="inferred from homology"/>
<feature type="binding site" evidence="4 6">
    <location>
        <position position="357"/>
    </location>
    <ligand>
        <name>substrate</name>
    </ligand>
</feature>
<dbReference type="InterPro" id="IPR029066">
    <property type="entry name" value="PLP-binding_barrel"/>
</dbReference>
<comment type="catalytic activity">
    <reaction evidence="4">
        <text>L-alanine = D-alanine</text>
        <dbReference type="Rhea" id="RHEA:20249"/>
        <dbReference type="ChEBI" id="CHEBI:57416"/>
        <dbReference type="ChEBI" id="CHEBI:57972"/>
        <dbReference type="EC" id="5.1.1.1"/>
    </reaction>
</comment>
<dbReference type="PROSITE" id="PS00395">
    <property type="entry name" value="ALANINE_RACEMASE"/>
    <property type="match status" value="1"/>
</dbReference>
<evidence type="ECO:0000256" key="1">
    <source>
        <dbReference type="ARBA" id="ARBA00001933"/>
    </source>
</evidence>
<dbReference type="CDD" id="cd00430">
    <property type="entry name" value="PLPDE_III_AR"/>
    <property type="match status" value="1"/>
</dbReference>
<dbReference type="GO" id="GO:0008784">
    <property type="term" value="F:alanine racemase activity"/>
    <property type="evidence" value="ECO:0007669"/>
    <property type="project" value="UniProtKB-UniRule"/>
</dbReference>
<dbReference type="NCBIfam" id="TIGR00492">
    <property type="entry name" value="alr"/>
    <property type="match status" value="1"/>
</dbReference>
<accession>A0A3E0VC31</accession>
<feature type="compositionally biased region" description="Basic and acidic residues" evidence="7">
    <location>
        <begin position="15"/>
        <end position="26"/>
    </location>
</feature>
<dbReference type="Proteomes" id="UP000256709">
    <property type="component" value="Unassembled WGS sequence"/>
</dbReference>
<evidence type="ECO:0000313" key="10">
    <source>
        <dbReference type="Proteomes" id="UP000256709"/>
    </source>
</evidence>
<evidence type="ECO:0000313" key="9">
    <source>
        <dbReference type="EMBL" id="RFA07311.1"/>
    </source>
</evidence>
<name>A0A3E0VC31_9MICO</name>
<dbReference type="PANTHER" id="PTHR30511">
    <property type="entry name" value="ALANINE RACEMASE"/>
    <property type="match status" value="1"/>
</dbReference>
<evidence type="ECO:0000256" key="6">
    <source>
        <dbReference type="PIRSR" id="PIRSR600821-52"/>
    </source>
</evidence>
<dbReference type="EMBL" id="NBXA01000026">
    <property type="protein sequence ID" value="RFA07311.1"/>
    <property type="molecule type" value="Genomic_DNA"/>
</dbReference>
<dbReference type="FunFam" id="3.20.20.10:FF:000002">
    <property type="entry name" value="Alanine racemase"/>
    <property type="match status" value="1"/>
</dbReference>
<feature type="binding site" evidence="4 6">
    <location>
        <position position="179"/>
    </location>
    <ligand>
        <name>substrate</name>
    </ligand>
</feature>
<dbReference type="UniPathway" id="UPA00042">
    <property type="reaction ID" value="UER00497"/>
</dbReference>
<sequence length="416" mass="43612">MSDDETVSGPSGVVADRRAPSQHEAEQQPFRLAAVDLGAIRHNVRTVATLVGPGTAVMAVVKANGYGHGAVEVARAAVEAGATWLGVADVDEAVALRDAGLDVPVLAWLHGSNARFDEAVLRGIDVGVSSVAQLEAVARAVEAVRGVVADGAGEPVPGADGTGQTAARVQLKLDTGLGRNGAERSEWAALFGRAAELQQAGVLTVTGIFSHLSNANDDEDRAQLRLLAAAVEEARAAGIEPTVIHLASTAATLRLPETRLTMVRLGIGMYGLSPFDDATSADLGLRPAMRVEGRVISVKRVPADSAVSYGYTYRTAGESTLALVGLGYADGIPRLGSNRAPVWIRGGLHRVSGRIAMDQFVADVHDEPVEVGDRVVLFGDPADGHPSADDWARAAETINYEIVTRIGPRFERRYTS</sequence>
<feature type="active site" description="Proton acceptor; specific for L-alanine" evidence="4">
    <location>
        <position position="309"/>
    </location>
</feature>
<dbReference type="Pfam" id="PF01168">
    <property type="entry name" value="Ala_racemase_N"/>
    <property type="match status" value="1"/>
</dbReference>
<feature type="modified residue" description="N6-(pyridoxal phosphate)lysine" evidence="4 5">
    <location>
        <position position="62"/>
    </location>
</feature>
<organism evidence="9 10">
    <name type="scientific">Subtercola boreus</name>
    <dbReference type="NCBI Taxonomy" id="120213"/>
    <lineage>
        <taxon>Bacteria</taxon>
        <taxon>Bacillati</taxon>
        <taxon>Actinomycetota</taxon>
        <taxon>Actinomycetes</taxon>
        <taxon>Micrococcales</taxon>
        <taxon>Microbacteriaceae</taxon>
        <taxon>Subtercola</taxon>
    </lineage>
</organism>
<evidence type="ECO:0000256" key="4">
    <source>
        <dbReference type="HAMAP-Rule" id="MF_01201"/>
    </source>
</evidence>
<dbReference type="SUPFAM" id="SSF50621">
    <property type="entry name" value="Alanine racemase C-terminal domain-like"/>
    <property type="match status" value="1"/>
</dbReference>
<dbReference type="SUPFAM" id="SSF51419">
    <property type="entry name" value="PLP-binding barrel"/>
    <property type="match status" value="1"/>
</dbReference>
<dbReference type="InterPro" id="IPR000821">
    <property type="entry name" value="Ala_racemase"/>
</dbReference>
<dbReference type="PANTHER" id="PTHR30511:SF0">
    <property type="entry name" value="ALANINE RACEMASE, CATABOLIC-RELATED"/>
    <property type="match status" value="1"/>
</dbReference>
<comment type="pathway">
    <text evidence="4">Amino-acid biosynthesis; D-alanine biosynthesis; D-alanine from L-alanine: step 1/1.</text>
</comment>
<keyword evidence="2 4" id="KW-0663">Pyridoxal phosphate</keyword>
<dbReference type="PRINTS" id="PR00992">
    <property type="entry name" value="ALARACEMASE"/>
</dbReference>
<dbReference type="GO" id="GO:0030632">
    <property type="term" value="P:D-alanine biosynthetic process"/>
    <property type="evidence" value="ECO:0007669"/>
    <property type="project" value="UniProtKB-UniRule"/>
</dbReference>
<evidence type="ECO:0000256" key="2">
    <source>
        <dbReference type="ARBA" id="ARBA00022898"/>
    </source>
</evidence>
<protein>
    <recommendedName>
        <fullName evidence="4">Alanine racemase</fullName>
        <ecNumber evidence="4">5.1.1.1</ecNumber>
    </recommendedName>
</protein>
<evidence type="ECO:0000256" key="5">
    <source>
        <dbReference type="PIRSR" id="PIRSR600821-50"/>
    </source>
</evidence>
<dbReference type="AlphaFoldDB" id="A0A3E0VC31"/>
<keyword evidence="3 4" id="KW-0413">Isomerase</keyword>
<dbReference type="Pfam" id="PF00842">
    <property type="entry name" value="Ala_racemase_C"/>
    <property type="match status" value="1"/>
</dbReference>
<dbReference type="GO" id="GO:0009252">
    <property type="term" value="P:peptidoglycan biosynthetic process"/>
    <property type="evidence" value="ECO:0007669"/>
    <property type="project" value="TreeGrafter"/>
</dbReference>
<feature type="domain" description="Alanine racemase C-terminal" evidence="8">
    <location>
        <begin position="288"/>
        <end position="415"/>
    </location>
</feature>
<evidence type="ECO:0000256" key="7">
    <source>
        <dbReference type="SAM" id="MobiDB-lite"/>
    </source>
</evidence>
<dbReference type="OrthoDB" id="9813814at2"/>